<dbReference type="EMBL" id="ATIB01000062">
    <property type="protein sequence ID" value="EQB01133.1"/>
    <property type="molecule type" value="Genomic_DNA"/>
</dbReference>
<dbReference type="PATRIC" id="fig|1114964.3.peg.2301"/>
<sequence length="72" mass="7734">MRSALFLMVSLSLLSACQGPEQKAGAEKDKAAAEAAGQPYSGDGPNERVGSAREEEQFARSACSVQYVNRRR</sequence>
<gene>
    <name evidence="2" type="ORF">L485_11760</name>
</gene>
<comment type="caution">
    <text evidence="2">The sequence shown here is derived from an EMBL/GenBank/DDBJ whole genome shotgun (WGS) entry which is preliminary data.</text>
</comment>
<name>T0GM78_9SPHN</name>
<protein>
    <recommendedName>
        <fullName evidence="4">Lipoprotein</fullName>
    </recommendedName>
</protein>
<proteinExistence type="predicted"/>
<dbReference type="Proteomes" id="UP000015524">
    <property type="component" value="Unassembled WGS sequence"/>
</dbReference>
<evidence type="ECO:0008006" key="4">
    <source>
        <dbReference type="Google" id="ProtNLM"/>
    </source>
</evidence>
<evidence type="ECO:0000256" key="1">
    <source>
        <dbReference type="SAM" id="MobiDB-lite"/>
    </source>
</evidence>
<dbReference type="RefSeq" id="WP_021245195.1">
    <property type="nucleotide sequence ID" value="NZ_ATIB01000062.1"/>
</dbReference>
<organism evidence="2 3">
    <name type="scientific">Sphingobium baderi LL03</name>
    <dbReference type="NCBI Taxonomy" id="1114964"/>
    <lineage>
        <taxon>Bacteria</taxon>
        <taxon>Pseudomonadati</taxon>
        <taxon>Pseudomonadota</taxon>
        <taxon>Alphaproteobacteria</taxon>
        <taxon>Sphingomonadales</taxon>
        <taxon>Sphingomonadaceae</taxon>
        <taxon>Sphingobium</taxon>
    </lineage>
</organism>
<accession>T0GM78</accession>
<keyword evidence="3" id="KW-1185">Reference proteome</keyword>
<evidence type="ECO:0000313" key="3">
    <source>
        <dbReference type="Proteomes" id="UP000015524"/>
    </source>
</evidence>
<dbReference type="AlphaFoldDB" id="T0GM78"/>
<evidence type="ECO:0000313" key="2">
    <source>
        <dbReference type="EMBL" id="EQB01133.1"/>
    </source>
</evidence>
<feature type="region of interest" description="Disordered" evidence="1">
    <location>
        <begin position="22"/>
        <end position="57"/>
    </location>
</feature>
<dbReference type="PROSITE" id="PS51257">
    <property type="entry name" value="PROKAR_LIPOPROTEIN"/>
    <property type="match status" value="1"/>
</dbReference>
<reference evidence="2 3" key="1">
    <citation type="journal article" date="2013" name="Genome Announc.">
        <title>Draft Genome Sequence of a Hexachlorocyclohexane-Degrading Bacterium, Sphingobium baderi Strain LL03T.</title>
        <authorList>
            <person name="Kaur J."/>
            <person name="Verma H."/>
            <person name="Tripathi C."/>
            <person name="Khurana J.P."/>
            <person name="Lal R."/>
        </authorList>
    </citation>
    <scope>NUCLEOTIDE SEQUENCE [LARGE SCALE GENOMIC DNA]</scope>
    <source>
        <strain evidence="2 3">LL03</strain>
    </source>
</reference>